<sequence length="183" mass="19898">MGYYIEVGVGHPKNIEVAQKWCTRGAEHGNLDASDHLKALSQPPLRALSHEQHKMLTDTTIICKCTLARQHSDAQHGVGSPRPQVSPAAQGPELINNLQHPMDPHAGVRSLASAGFMASGGYPSNLLHHHGMRTGCILCSPPPPSQPLMQCTNHADLLHPSPTLLSDLHSSQECRYMQEMVTQ</sequence>
<evidence type="ECO:0008006" key="4">
    <source>
        <dbReference type="Google" id="ProtNLM"/>
    </source>
</evidence>
<dbReference type="EMBL" id="KV427949">
    <property type="protein sequence ID" value="KZS99385.1"/>
    <property type="molecule type" value="Genomic_DNA"/>
</dbReference>
<evidence type="ECO:0000313" key="2">
    <source>
        <dbReference type="EMBL" id="KZS99385.1"/>
    </source>
</evidence>
<accession>A0A165AP32</accession>
<evidence type="ECO:0000256" key="1">
    <source>
        <dbReference type="SAM" id="MobiDB-lite"/>
    </source>
</evidence>
<keyword evidence="3" id="KW-1185">Reference proteome</keyword>
<reference evidence="2 3" key="1">
    <citation type="journal article" date="2016" name="Mol. Biol. Evol.">
        <title>Comparative Genomics of Early-Diverging Mushroom-Forming Fungi Provides Insights into the Origins of Lignocellulose Decay Capabilities.</title>
        <authorList>
            <person name="Nagy L.G."/>
            <person name="Riley R."/>
            <person name="Tritt A."/>
            <person name="Adam C."/>
            <person name="Daum C."/>
            <person name="Floudas D."/>
            <person name="Sun H."/>
            <person name="Yadav J.S."/>
            <person name="Pangilinan J."/>
            <person name="Larsson K.H."/>
            <person name="Matsuura K."/>
            <person name="Barry K."/>
            <person name="Labutti K."/>
            <person name="Kuo R."/>
            <person name="Ohm R.A."/>
            <person name="Bhattacharya S.S."/>
            <person name="Shirouzu T."/>
            <person name="Yoshinaga Y."/>
            <person name="Martin F.M."/>
            <person name="Grigoriev I.V."/>
            <person name="Hibbett D.S."/>
        </authorList>
    </citation>
    <scope>NUCLEOTIDE SEQUENCE [LARGE SCALE GENOMIC DNA]</scope>
    <source>
        <strain evidence="2 3">93-53</strain>
    </source>
</reference>
<dbReference type="Proteomes" id="UP000076871">
    <property type="component" value="Unassembled WGS sequence"/>
</dbReference>
<dbReference type="OrthoDB" id="3234649at2759"/>
<name>A0A165AP32_9APHY</name>
<dbReference type="STRING" id="1314785.A0A165AP32"/>
<gene>
    <name evidence="2" type="ORF">LAESUDRAFT_765604</name>
</gene>
<evidence type="ECO:0000313" key="3">
    <source>
        <dbReference type="Proteomes" id="UP000076871"/>
    </source>
</evidence>
<dbReference type="InParanoid" id="A0A165AP32"/>
<dbReference type="AlphaFoldDB" id="A0A165AP32"/>
<organism evidence="2 3">
    <name type="scientific">Laetiporus sulphureus 93-53</name>
    <dbReference type="NCBI Taxonomy" id="1314785"/>
    <lineage>
        <taxon>Eukaryota</taxon>
        <taxon>Fungi</taxon>
        <taxon>Dikarya</taxon>
        <taxon>Basidiomycota</taxon>
        <taxon>Agaricomycotina</taxon>
        <taxon>Agaricomycetes</taxon>
        <taxon>Polyporales</taxon>
        <taxon>Laetiporus</taxon>
    </lineage>
</organism>
<protein>
    <recommendedName>
        <fullName evidence="4">HCP-like protein</fullName>
    </recommendedName>
</protein>
<proteinExistence type="predicted"/>
<dbReference type="RefSeq" id="XP_040757126.1">
    <property type="nucleotide sequence ID" value="XM_040913735.1"/>
</dbReference>
<feature type="region of interest" description="Disordered" evidence="1">
    <location>
        <begin position="74"/>
        <end position="100"/>
    </location>
</feature>
<dbReference type="GeneID" id="63830763"/>